<evidence type="ECO:0000313" key="2">
    <source>
        <dbReference type="EMBL" id="NKG20372.1"/>
    </source>
</evidence>
<feature type="domain" description="AB hydrolase-1" evidence="1">
    <location>
        <begin position="22"/>
        <end position="159"/>
    </location>
</feature>
<dbReference type="Proteomes" id="UP000746595">
    <property type="component" value="Unassembled WGS sequence"/>
</dbReference>
<gene>
    <name evidence="2" type="ORF">HED64_06545</name>
</gene>
<dbReference type="RefSeq" id="WP_168151279.1">
    <property type="nucleotide sequence ID" value="NZ_JAAWVT010000002.1"/>
</dbReference>
<protein>
    <submittedName>
        <fullName evidence="2">Alpha/beta hydrolase</fullName>
    </submittedName>
</protein>
<dbReference type="Pfam" id="PF00561">
    <property type="entry name" value="Abhydrolase_1"/>
    <property type="match status" value="1"/>
</dbReference>
<dbReference type="PANTHER" id="PTHR43433:SF5">
    <property type="entry name" value="AB HYDROLASE-1 DOMAIN-CONTAINING PROTEIN"/>
    <property type="match status" value="1"/>
</dbReference>
<dbReference type="EMBL" id="JAAWVT010000002">
    <property type="protein sequence ID" value="NKG20372.1"/>
    <property type="molecule type" value="Genomic_DNA"/>
</dbReference>
<sequence>MSKFNVPDAGLDVELSDEGGHPVIQLHGLTSSRRRDRLLGLDLGRGLSGTRLLRYDARGHGLSSGRAVATDYSWQVLADDLLRLLDHFFPGEKVHGVGPSMGTGTLLHAAVLDPQRFSSLTLMVPATAWATRAAKAEEYRGAADAIDAQGVAAFLATTALATPPPATVGVPETVPDVPDAVLPALFRGAALSDLPTREQIAGITVPTTVLAWIGDPAHPVSTASTLVELLVNATLEVAHTPEDVARWPGILSHDVQKARLAAG</sequence>
<accession>A0ABX1G4J4</accession>
<dbReference type="Gene3D" id="3.40.50.1820">
    <property type="entry name" value="alpha/beta hydrolase"/>
    <property type="match status" value="1"/>
</dbReference>
<evidence type="ECO:0000313" key="3">
    <source>
        <dbReference type="Proteomes" id="UP000746595"/>
    </source>
</evidence>
<name>A0ABX1G4J4_9MICC</name>
<evidence type="ECO:0000259" key="1">
    <source>
        <dbReference type="Pfam" id="PF00561"/>
    </source>
</evidence>
<dbReference type="InterPro" id="IPR050471">
    <property type="entry name" value="AB_hydrolase"/>
</dbReference>
<dbReference type="PANTHER" id="PTHR43433">
    <property type="entry name" value="HYDROLASE, ALPHA/BETA FOLD FAMILY PROTEIN"/>
    <property type="match status" value="1"/>
</dbReference>
<dbReference type="InterPro" id="IPR000073">
    <property type="entry name" value="AB_hydrolase_1"/>
</dbReference>
<keyword evidence="3" id="KW-1185">Reference proteome</keyword>
<keyword evidence="2" id="KW-0378">Hydrolase</keyword>
<comment type="caution">
    <text evidence="2">The sequence shown here is derived from an EMBL/GenBank/DDBJ whole genome shotgun (WGS) entry which is preliminary data.</text>
</comment>
<proteinExistence type="predicted"/>
<dbReference type="GO" id="GO:0016787">
    <property type="term" value="F:hydrolase activity"/>
    <property type="evidence" value="ECO:0007669"/>
    <property type="project" value="UniProtKB-KW"/>
</dbReference>
<dbReference type="InterPro" id="IPR029058">
    <property type="entry name" value="AB_hydrolase_fold"/>
</dbReference>
<reference evidence="2 3" key="1">
    <citation type="submission" date="2020-04" db="EMBL/GenBank/DDBJ databases">
        <title>Paeniglutamicibacter sp. ANT13_2, a novel actinomycete isolated from sediment in Antarctica.</title>
        <authorList>
            <person name="Sakdapetsiri C."/>
            <person name="Pinyakong O."/>
        </authorList>
    </citation>
    <scope>NUCLEOTIDE SEQUENCE [LARGE SCALE GENOMIC DNA]</scope>
    <source>
        <strain evidence="2 3">ANT13_2</strain>
    </source>
</reference>
<dbReference type="SUPFAM" id="SSF53474">
    <property type="entry name" value="alpha/beta-Hydrolases"/>
    <property type="match status" value="1"/>
</dbReference>
<organism evidence="2 3">
    <name type="scientific">Paeniglutamicibacter terrestris</name>
    <dbReference type="NCBI Taxonomy" id="2723403"/>
    <lineage>
        <taxon>Bacteria</taxon>
        <taxon>Bacillati</taxon>
        <taxon>Actinomycetota</taxon>
        <taxon>Actinomycetes</taxon>
        <taxon>Micrococcales</taxon>
        <taxon>Micrococcaceae</taxon>
        <taxon>Paeniglutamicibacter</taxon>
    </lineage>
</organism>